<protein>
    <submittedName>
        <fullName evidence="1">TIGR04255 family protein</fullName>
    </submittedName>
</protein>
<evidence type="ECO:0000313" key="1">
    <source>
        <dbReference type="EMBL" id="MDT7847214.1"/>
    </source>
</evidence>
<name>A0ABU3M6S7_9ACTN</name>
<accession>A0ABU3M6S7</accession>
<sequence>MGHREIYSNPPLALTVVELRHTASPPLSEADKAGLKSLLASTFPIYKPAQQVSITVTNAGASEDRAVFPRYMTRDFTESISFRDNAIVVETTRYKRRSALRELLHQAVEARQKVSPVDGVERLGIRYVNEVRVPDLEHATDWQRWISAPLTSIAGLHTDDVAAQTWQGVTVFGTAAAGVVLRHGNFEGYAVEPGGDLRRQTPPLGPFYLLDLDSYWVPEGGVPQLNWASIEDRFNAVGLSAYELFQQLITDDYRTEVLKREQ</sequence>
<dbReference type="Proteomes" id="UP001257948">
    <property type="component" value="Unassembled WGS sequence"/>
</dbReference>
<organism evidence="1 2">
    <name type="scientific">Streptomyces justiciae</name>
    <dbReference type="NCBI Taxonomy" id="2780140"/>
    <lineage>
        <taxon>Bacteria</taxon>
        <taxon>Bacillati</taxon>
        <taxon>Actinomycetota</taxon>
        <taxon>Actinomycetes</taxon>
        <taxon>Kitasatosporales</taxon>
        <taxon>Streptomycetaceae</taxon>
        <taxon>Streptomyces</taxon>
    </lineage>
</organism>
<dbReference type="RefSeq" id="WP_314207407.1">
    <property type="nucleotide sequence ID" value="NZ_JAVTLL010000045.1"/>
</dbReference>
<comment type="caution">
    <text evidence="1">The sequence shown here is derived from an EMBL/GenBank/DDBJ whole genome shotgun (WGS) entry which is preliminary data.</text>
</comment>
<proteinExistence type="predicted"/>
<dbReference type="EMBL" id="JAVTLL010000045">
    <property type="protein sequence ID" value="MDT7847214.1"/>
    <property type="molecule type" value="Genomic_DNA"/>
</dbReference>
<dbReference type="NCBIfam" id="TIGR04255">
    <property type="entry name" value="sporadTIGR04255"/>
    <property type="match status" value="1"/>
</dbReference>
<keyword evidence="2" id="KW-1185">Reference proteome</keyword>
<evidence type="ECO:0000313" key="2">
    <source>
        <dbReference type="Proteomes" id="UP001257948"/>
    </source>
</evidence>
<dbReference type="InterPro" id="IPR026349">
    <property type="entry name" value="CHP04255"/>
</dbReference>
<gene>
    <name evidence="1" type="ORF">RQC66_41480</name>
</gene>
<reference evidence="2" key="1">
    <citation type="submission" date="2023-07" db="EMBL/GenBank/DDBJ databases">
        <title>Draft genome sequence of the endophytic actinobacterium Streptomyces justiciae WPN32, a potential antibiotic producer.</title>
        <authorList>
            <person name="Yasawong M."/>
            <person name="Pana W."/>
            <person name="Ganta P."/>
            <person name="Santapan N."/>
            <person name="Songngamsuk T."/>
            <person name="Phatcharaharikarn M."/>
            <person name="Kerdtoob S."/>
            <person name="Nantapong N."/>
        </authorList>
    </citation>
    <scope>NUCLEOTIDE SEQUENCE [LARGE SCALE GENOMIC DNA]</scope>
    <source>
        <strain evidence="2">WPN32</strain>
    </source>
</reference>